<evidence type="ECO:0000313" key="4">
    <source>
        <dbReference type="Proteomes" id="UP001174691"/>
    </source>
</evidence>
<keyword evidence="2" id="KW-0677">Repeat</keyword>
<dbReference type="InterPro" id="IPR015943">
    <property type="entry name" value="WD40/YVTN_repeat-like_dom_sf"/>
</dbReference>
<dbReference type="InterPro" id="IPR001680">
    <property type="entry name" value="WD40_rpt"/>
</dbReference>
<dbReference type="InterPro" id="IPR036322">
    <property type="entry name" value="WD40_repeat_dom_sf"/>
</dbReference>
<protein>
    <submittedName>
        <fullName evidence="3">WD40 repeat-like protein</fullName>
    </submittedName>
</protein>
<accession>A0AA38VVP0</accession>
<dbReference type="Pfam" id="PF00400">
    <property type="entry name" value="WD40"/>
    <property type="match status" value="2"/>
</dbReference>
<proteinExistence type="predicted"/>
<keyword evidence="4" id="KW-1185">Reference proteome</keyword>
<dbReference type="SMART" id="SM00320">
    <property type="entry name" value="WD40"/>
    <property type="match status" value="4"/>
</dbReference>
<dbReference type="SUPFAM" id="SSF50978">
    <property type="entry name" value="WD40 repeat-like"/>
    <property type="match status" value="1"/>
</dbReference>
<evidence type="ECO:0000313" key="3">
    <source>
        <dbReference type="EMBL" id="KAJ9149703.1"/>
    </source>
</evidence>
<dbReference type="InterPro" id="IPR039328">
    <property type="entry name" value="WDR89"/>
</dbReference>
<organism evidence="3 4">
    <name type="scientific">Coniochaeta hoffmannii</name>
    <dbReference type="NCBI Taxonomy" id="91930"/>
    <lineage>
        <taxon>Eukaryota</taxon>
        <taxon>Fungi</taxon>
        <taxon>Dikarya</taxon>
        <taxon>Ascomycota</taxon>
        <taxon>Pezizomycotina</taxon>
        <taxon>Sordariomycetes</taxon>
        <taxon>Sordariomycetidae</taxon>
        <taxon>Coniochaetales</taxon>
        <taxon>Coniochaetaceae</taxon>
        <taxon>Coniochaeta</taxon>
    </lineage>
</organism>
<dbReference type="PROSITE" id="PS00678">
    <property type="entry name" value="WD_REPEATS_1"/>
    <property type="match status" value="1"/>
</dbReference>
<evidence type="ECO:0000256" key="1">
    <source>
        <dbReference type="ARBA" id="ARBA00022574"/>
    </source>
</evidence>
<reference evidence="3" key="1">
    <citation type="submission" date="2022-07" db="EMBL/GenBank/DDBJ databases">
        <title>Fungi with potential for degradation of polypropylene.</title>
        <authorList>
            <person name="Gostincar C."/>
        </authorList>
    </citation>
    <scope>NUCLEOTIDE SEQUENCE</scope>
    <source>
        <strain evidence="3">EXF-13287</strain>
    </source>
</reference>
<dbReference type="Gene3D" id="2.130.10.10">
    <property type="entry name" value="YVTN repeat-like/Quinoprotein amine dehydrogenase"/>
    <property type="match status" value="1"/>
</dbReference>
<evidence type="ECO:0000256" key="2">
    <source>
        <dbReference type="ARBA" id="ARBA00022737"/>
    </source>
</evidence>
<gene>
    <name evidence="3" type="ORF">NKR19_g5502</name>
</gene>
<dbReference type="Proteomes" id="UP001174691">
    <property type="component" value="Unassembled WGS sequence"/>
</dbReference>
<sequence length="336" mass="36400">MYLLHCTDGYQYRGQEGIYVLDVFPLASGLAAVGSDQTLSLFDPSRLSQGPSNRIQTNHGNLAVARHYSAADSIVATTGENGVVSLWDLRLDPSKASLMKLEGNQANLMSLACCSSTFTVAAGTELVESERQASVLIWDIRSGSAPRIQYNEIHSDDVTELNFHPSDPNILLSGSTDGLVNISDTRITDEDEVVITAFNHGSVHKAGFLNDTELYAISHDEKFALYNMAQSEEEKGAATLDLGDMREVLGCQYVANIYAKASGVEAIIGAGSQDQEMFRMIHLSKPGDSWGLDKDSIVGFPGGHGSELVRSFCFFPGQDVVFTAGEDGFVKGWRRS</sequence>
<dbReference type="EMBL" id="JANBVN010000076">
    <property type="protein sequence ID" value="KAJ9149703.1"/>
    <property type="molecule type" value="Genomic_DNA"/>
</dbReference>
<dbReference type="InterPro" id="IPR019775">
    <property type="entry name" value="WD40_repeat_CS"/>
</dbReference>
<keyword evidence="1" id="KW-0853">WD repeat</keyword>
<comment type="caution">
    <text evidence="3">The sequence shown here is derived from an EMBL/GenBank/DDBJ whole genome shotgun (WGS) entry which is preliminary data.</text>
</comment>
<dbReference type="AlphaFoldDB" id="A0AA38VVP0"/>
<dbReference type="PANTHER" id="PTHR22889:SF0">
    <property type="entry name" value="WD REPEAT-CONTAINING PROTEIN 89"/>
    <property type="match status" value="1"/>
</dbReference>
<dbReference type="PANTHER" id="PTHR22889">
    <property type="entry name" value="WD REPEAT-CONTAINING PROTEIN 89"/>
    <property type="match status" value="1"/>
</dbReference>
<name>A0AA38VVP0_9PEZI</name>